<reference evidence="1 2" key="1">
    <citation type="journal article" date="2016" name="Sci. Rep.">
        <title>A novel ammonia-oxidizing archaeon from wastewater treatment plant: Its enrichment, physiological and genomic characteristics.</title>
        <authorList>
            <person name="Li Y."/>
            <person name="Ding K."/>
            <person name="Wen X."/>
            <person name="Zhang B."/>
            <person name="Shen B."/>
            <person name="Yang Y."/>
        </authorList>
    </citation>
    <scope>NUCLEOTIDE SEQUENCE [LARGE SCALE GENOMIC DNA]</scope>
    <source>
        <strain evidence="1 2">SAT1</strain>
    </source>
</reference>
<accession>A0A3G1B4R4</accession>
<gene>
    <name evidence="1" type="ORF">SU86_002495</name>
</gene>
<dbReference type="EMBL" id="CP011097">
    <property type="protein sequence ID" value="AJZ76578.1"/>
    <property type="molecule type" value="Genomic_DNA"/>
</dbReference>
<dbReference type="KEGG" id="tah:SU86_002495"/>
<keyword evidence="2" id="KW-1185">Reference proteome</keyword>
<dbReference type="AlphaFoldDB" id="A0A3G1B4R4"/>
<proteinExistence type="predicted"/>
<evidence type="ECO:0000313" key="2">
    <source>
        <dbReference type="Proteomes" id="UP000266745"/>
    </source>
</evidence>
<evidence type="ECO:0000313" key="1">
    <source>
        <dbReference type="EMBL" id="AJZ76578.1"/>
    </source>
</evidence>
<organism evidence="1 2">
    <name type="scientific">Candidatus Nitrosotenuis cloacae</name>
    <dbReference type="NCBI Taxonomy" id="1603555"/>
    <lineage>
        <taxon>Archaea</taxon>
        <taxon>Nitrososphaerota</taxon>
        <taxon>Candidatus Nitrosotenuis</taxon>
    </lineage>
</organism>
<dbReference type="Proteomes" id="UP000266745">
    <property type="component" value="Chromosome"/>
</dbReference>
<name>A0A3G1B4R4_9ARCH</name>
<sequence>MQDKTFAVDNSEITYSDVPVNRPTTRGGVYHTDTMAFKARTTISDHSISAVLSKAMLGPNQEFAQIEVVINNTIRIFANLTNYVQKSTGYDLSLILVDTLPK</sequence>
<protein>
    <submittedName>
        <fullName evidence="1">Uncharacterized protein</fullName>
    </submittedName>
</protein>